<evidence type="ECO:0000256" key="1">
    <source>
        <dbReference type="ARBA" id="ARBA00022448"/>
    </source>
</evidence>
<keyword evidence="5 6" id="KW-0408">Iron</keyword>
<dbReference type="SUPFAM" id="SSF47175">
    <property type="entry name" value="Cytochromes"/>
    <property type="match status" value="1"/>
</dbReference>
<evidence type="ECO:0000256" key="7">
    <source>
        <dbReference type="PIRSR" id="PIRSR000027-2"/>
    </source>
</evidence>
<feature type="binding site" description="axial binding residue" evidence="6">
    <location>
        <position position="147"/>
    </location>
    <ligand>
        <name>heme c</name>
        <dbReference type="ChEBI" id="CHEBI:61717"/>
    </ligand>
    <ligandPart>
        <name>Fe</name>
        <dbReference type="ChEBI" id="CHEBI:18248"/>
    </ligandPart>
</feature>
<reference evidence="10" key="1">
    <citation type="submission" date="2017-11" db="EMBL/GenBank/DDBJ databases">
        <title>The draft genome sequence of Chromatocurvus sp. F02.</title>
        <authorList>
            <person name="Du Z.-J."/>
            <person name="Chang Y.-Q."/>
        </authorList>
    </citation>
    <scope>NUCLEOTIDE SEQUENCE [LARGE SCALE GENOMIC DNA]</scope>
    <source>
        <strain evidence="10">F02</strain>
    </source>
</reference>
<dbReference type="RefSeq" id="WP_101520780.1">
    <property type="nucleotide sequence ID" value="NZ_PKLZ01000003.1"/>
</dbReference>
<proteinExistence type="predicted"/>
<dbReference type="Proteomes" id="UP000234845">
    <property type="component" value="Unassembled WGS sequence"/>
</dbReference>
<dbReference type="GO" id="GO:0005506">
    <property type="term" value="F:iron ion binding"/>
    <property type="evidence" value="ECO:0007669"/>
    <property type="project" value="InterPro"/>
</dbReference>
<dbReference type="PROSITE" id="PS51009">
    <property type="entry name" value="CYTCII"/>
    <property type="match status" value="1"/>
</dbReference>
<feature type="binding site" description="covalent" evidence="7">
    <location>
        <position position="146"/>
    </location>
    <ligand>
        <name>heme c</name>
        <dbReference type="ChEBI" id="CHEBI:61717"/>
    </ligand>
</feature>
<organism evidence="9 10">
    <name type="scientific">Kineobactrum sediminis</name>
    <dbReference type="NCBI Taxonomy" id="1905677"/>
    <lineage>
        <taxon>Bacteria</taxon>
        <taxon>Pseudomonadati</taxon>
        <taxon>Pseudomonadota</taxon>
        <taxon>Gammaproteobacteria</taxon>
        <taxon>Cellvibrionales</taxon>
        <taxon>Halieaceae</taxon>
        <taxon>Kineobactrum</taxon>
    </lineage>
</organism>
<evidence type="ECO:0000313" key="10">
    <source>
        <dbReference type="Proteomes" id="UP000234845"/>
    </source>
</evidence>
<dbReference type="GO" id="GO:0020037">
    <property type="term" value="F:heme binding"/>
    <property type="evidence" value="ECO:0007669"/>
    <property type="project" value="InterPro"/>
</dbReference>
<protein>
    <submittedName>
        <fullName evidence="9">Cytochrome C</fullName>
    </submittedName>
</protein>
<dbReference type="InterPro" id="IPR012127">
    <property type="entry name" value="Cyt_c_prime"/>
</dbReference>
<evidence type="ECO:0000256" key="8">
    <source>
        <dbReference type="SAM" id="SignalP"/>
    </source>
</evidence>
<evidence type="ECO:0000256" key="5">
    <source>
        <dbReference type="ARBA" id="ARBA00023004"/>
    </source>
</evidence>
<dbReference type="Pfam" id="PF01322">
    <property type="entry name" value="Cytochrom_C_2"/>
    <property type="match status" value="1"/>
</dbReference>
<dbReference type="Gene3D" id="1.20.120.10">
    <property type="entry name" value="Cytochrome c/b562"/>
    <property type="match status" value="1"/>
</dbReference>
<dbReference type="OrthoDB" id="5520910at2"/>
<keyword evidence="8" id="KW-0732">Signal</keyword>
<feature type="binding site" description="covalent" evidence="7">
    <location>
        <position position="143"/>
    </location>
    <ligand>
        <name>heme c</name>
        <dbReference type="ChEBI" id="CHEBI:61717"/>
    </ligand>
</feature>
<evidence type="ECO:0000256" key="2">
    <source>
        <dbReference type="ARBA" id="ARBA00022617"/>
    </source>
</evidence>
<comment type="caution">
    <text evidence="9">The sequence shown here is derived from an EMBL/GenBank/DDBJ whole genome shotgun (WGS) entry which is preliminary data.</text>
</comment>
<dbReference type="InterPro" id="IPR002321">
    <property type="entry name" value="Cyt_c_II"/>
</dbReference>
<name>A0A2N5Y480_9GAMM</name>
<evidence type="ECO:0000256" key="3">
    <source>
        <dbReference type="ARBA" id="ARBA00022723"/>
    </source>
</evidence>
<comment type="PTM">
    <text evidence="7">Binds 1 heme group per subunit.</text>
</comment>
<keyword evidence="3 6" id="KW-0479">Metal-binding</keyword>
<evidence type="ECO:0000313" key="9">
    <source>
        <dbReference type="EMBL" id="PLW83178.1"/>
    </source>
</evidence>
<dbReference type="PIRSF" id="PIRSF000027">
    <property type="entry name" value="Cytc_c_prime"/>
    <property type="match status" value="1"/>
</dbReference>
<dbReference type="AlphaFoldDB" id="A0A2N5Y480"/>
<dbReference type="PRINTS" id="PR00608">
    <property type="entry name" value="CYTCHROMECII"/>
</dbReference>
<dbReference type="EMBL" id="PKLZ01000003">
    <property type="protein sequence ID" value="PLW83178.1"/>
    <property type="molecule type" value="Genomic_DNA"/>
</dbReference>
<feature type="chain" id="PRO_5014891827" evidence="8">
    <location>
        <begin position="25"/>
        <end position="157"/>
    </location>
</feature>
<keyword evidence="2 7" id="KW-0349">Heme</keyword>
<keyword evidence="1" id="KW-0813">Transport</keyword>
<keyword evidence="10" id="KW-1185">Reference proteome</keyword>
<evidence type="ECO:0000256" key="6">
    <source>
        <dbReference type="PIRSR" id="PIRSR000027-1"/>
    </source>
</evidence>
<feature type="signal peptide" evidence="8">
    <location>
        <begin position="1"/>
        <end position="24"/>
    </location>
</feature>
<evidence type="ECO:0000256" key="4">
    <source>
        <dbReference type="ARBA" id="ARBA00022982"/>
    </source>
</evidence>
<keyword evidence="4" id="KW-0249">Electron transport</keyword>
<dbReference type="InterPro" id="IPR010980">
    <property type="entry name" value="Cyt_c/b562"/>
</dbReference>
<dbReference type="GO" id="GO:0009055">
    <property type="term" value="F:electron transfer activity"/>
    <property type="evidence" value="ECO:0007669"/>
    <property type="project" value="InterPro"/>
</dbReference>
<dbReference type="GO" id="GO:0042597">
    <property type="term" value="C:periplasmic space"/>
    <property type="evidence" value="ECO:0007669"/>
    <property type="project" value="InterPro"/>
</dbReference>
<accession>A0A2N5Y480</accession>
<sequence length="157" mass="17254">MPTRKHALALVSAAALALSPLALSHLDDKEFHQSYRQSYFALLASNFGPMGAMVKGEMPWNQEQLEGFASDFQAVTSLNIMRGFPEGSERGTTRAEPAIWENKEDFREKFGDLKAAADDLTAAVMSGEKDAIAQQVGAVGKTCKACHDEYKSKDYLY</sequence>
<gene>
    <name evidence="9" type="ORF">CWI75_07125</name>
</gene>
<dbReference type="InterPro" id="IPR015984">
    <property type="entry name" value="Cyt_c_prime_subgr"/>
</dbReference>
<dbReference type="GO" id="GO:0022900">
    <property type="term" value="P:electron transport chain"/>
    <property type="evidence" value="ECO:0007669"/>
    <property type="project" value="InterPro"/>
</dbReference>